<evidence type="ECO:0000313" key="2">
    <source>
        <dbReference type="Proteomes" id="UP000035034"/>
    </source>
</evidence>
<keyword evidence="2" id="KW-1185">Reference proteome</keyword>
<protein>
    <submittedName>
        <fullName evidence="1">Uncharacterized protein</fullName>
    </submittedName>
</protein>
<proteinExistence type="predicted"/>
<accession>H0R0F0</accession>
<reference evidence="1 2" key="1">
    <citation type="submission" date="2011-12" db="EMBL/GenBank/DDBJ databases">
        <title>Whole genome shotgun sequence of Gordonia effusa NBRC 100432.</title>
        <authorList>
            <person name="Yoshida I."/>
            <person name="Takarada H."/>
            <person name="Hosoyama A."/>
            <person name="Tsuchikane K."/>
            <person name="Katsumata H."/>
            <person name="Yamazaki S."/>
            <person name="Fujita N."/>
        </authorList>
    </citation>
    <scope>NUCLEOTIDE SEQUENCE [LARGE SCALE GENOMIC DNA]</scope>
    <source>
        <strain evidence="1 2">NBRC 100432</strain>
    </source>
</reference>
<dbReference type="AlphaFoldDB" id="H0R0F0"/>
<dbReference type="Proteomes" id="UP000035034">
    <property type="component" value="Unassembled WGS sequence"/>
</dbReference>
<name>H0R0F0_9ACTN</name>
<dbReference type="EMBL" id="BAEH01000058">
    <property type="protein sequence ID" value="GAB18551.1"/>
    <property type="molecule type" value="Genomic_DNA"/>
</dbReference>
<dbReference type="eggNOG" id="ENOG5033ZWJ">
    <property type="taxonomic scope" value="Bacteria"/>
</dbReference>
<organism evidence="1 2">
    <name type="scientific">Gordonia effusa NBRC 100432</name>
    <dbReference type="NCBI Taxonomy" id="1077974"/>
    <lineage>
        <taxon>Bacteria</taxon>
        <taxon>Bacillati</taxon>
        <taxon>Actinomycetota</taxon>
        <taxon>Actinomycetes</taxon>
        <taxon>Mycobacteriales</taxon>
        <taxon>Gordoniaceae</taxon>
        <taxon>Gordonia</taxon>
    </lineage>
</organism>
<gene>
    <name evidence="1" type="ORF">GOEFS_058_00120</name>
</gene>
<sequence length="118" mass="13054">MTTLVRVAIRVSHELHPDLGCEALVFLDEESDGCFQIQRDLGIIEAADRYCVTTGASAPVYGGIVQWRRVGDRFEFALTKRAAVLFDDEVLSFDVVAADGSTIDQLAEHVDRLIGSRR</sequence>
<evidence type="ECO:0000313" key="1">
    <source>
        <dbReference type="EMBL" id="GAB18551.1"/>
    </source>
</evidence>
<comment type="caution">
    <text evidence="1">The sequence shown here is derived from an EMBL/GenBank/DDBJ whole genome shotgun (WGS) entry which is preliminary data.</text>
</comment>
<dbReference type="STRING" id="1077974.GOEFS_058_00120"/>